<dbReference type="SUPFAM" id="SSF51261">
    <property type="entry name" value="Duplicated hybrid motif"/>
    <property type="match status" value="1"/>
</dbReference>
<sequence length="304" mass="34367">MEHKDKLKERRQKKLEALKQQGRRLPFEEEPPFPPYRQENRVYADFKSGSPTHPAGNSAPESSQQIQEELEKWSDPEYVWEQKYRREFLSPSAYETGEGPRGPFFRKQMIKLAISTVLFASIWGLFQMQGPWAEKGREVIKTSLTQSFQFDAVAAWYQEKFDGAPSFLPTFHTSKQEAVKAISQEKRTFYVPVKGKIQLPFTEEHPGLAFQVPSGKSVSALDAGQVTYVGEKAETGLTVIIRHSGGVESTYGFLQKAAVELNDWIKGGENVGVLGEAEGEKPNFYFSMAKDGKPINPSDVMKFD</sequence>
<proteinExistence type="predicted"/>
<dbReference type="Gene3D" id="2.70.70.10">
    <property type="entry name" value="Glucose Permease (Domain IIA)"/>
    <property type="match status" value="1"/>
</dbReference>
<protein>
    <submittedName>
        <fullName evidence="3">SpoIVFB-regulator protein</fullName>
    </submittedName>
</protein>
<dbReference type="Pfam" id="PF01551">
    <property type="entry name" value="Peptidase_M23"/>
    <property type="match status" value="1"/>
</dbReference>
<dbReference type="AlphaFoldDB" id="A0A2L1U3L2"/>
<evidence type="ECO:0000313" key="3">
    <source>
        <dbReference type="EMBL" id="AVF27506.1"/>
    </source>
</evidence>
<dbReference type="GO" id="GO:0004222">
    <property type="term" value="F:metalloendopeptidase activity"/>
    <property type="evidence" value="ECO:0007669"/>
    <property type="project" value="TreeGrafter"/>
</dbReference>
<evidence type="ECO:0000313" key="4">
    <source>
        <dbReference type="Proteomes" id="UP000239833"/>
    </source>
</evidence>
<dbReference type="InterPro" id="IPR050570">
    <property type="entry name" value="Cell_wall_metabolism_enzyme"/>
</dbReference>
<dbReference type="PANTHER" id="PTHR21666">
    <property type="entry name" value="PEPTIDASE-RELATED"/>
    <property type="match status" value="1"/>
</dbReference>
<dbReference type="STRING" id="147375.BXP28_09880"/>
<evidence type="ECO:0000256" key="1">
    <source>
        <dbReference type="SAM" id="MobiDB-lite"/>
    </source>
</evidence>
<name>A0A2L1U3L2_9BACL</name>
<dbReference type="PANTHER" id="PTHR21666:SF274">
    <property type="entry name" value="STAGE IV SPORULATION PROTEIN FA"/>
    <property type="match status" value="1"/>
</dbReference>
<dbReference type="RefSeq" id="WP_077995754.1">
    <property type="nucleotide sequence ID" value="NZ_CP019655.1"/>
</dbReference>
<dbReference type="EMBL" id="CP019655">
    <property type="protein sequence ID" value="AVF27506.1"/>
    <property type="molecule type" value="Genomic_DNA"/>
</dbReference>
<dbReference type="CDD" id="cd12797">
    <property type="entry name" value="M23_peptidase"/>
    <property type="match status" value="1"/>
</dbReference>
<feature type="region of interest" description="Disordered" evidence="1">
    <location>
        <begin position="1"/>
        <end position="68"/>
    </location>
</feature>
<accession>A0A2L1U3L2</accession>
<gene>
    <name evidence="3" type="ORF">ERICIII_03395</name>
</gene>
<evidence type="ECO:0000259" key="2">
    <source>
        <dbReference type="Pfam" id="PF01551"/>
    </source>
</evidence>
<reference evidence="4" key="1">
    <citation type="submission" date="2017-02" db="EMBL/GenBank/DDBJ databases">
        <title>Delineation of Paenibacillus larvae strains originating from foulbrood outbreaks.</title>
        <authorList>
            <person name="Beims H."/>
            <person name="Bunk B."/>
            <person name="Sproeer C."/>
            <person name="Mohr K.I."/>
            <person name="Pradella S."/>
            <person name="Guenther G."/>
            <person name="Rohde M."/>
            <person name="von der Ohe W."/>
            <person name="Steinert M."/>
        </authorList>
    </citation>
    <scope>NUCLEOTIDE SEQUENCE [LARGE SCALE GENOMIC DNA]</scope>
    <source>
        <strain evidence="4">Eric_III</strain>
    </source>
</reference>
<dbReference type="InterPro" id="IPR016047">
    <property type="entry name" value="M23ase_b-sheet_dom"/>
</dbReference>
<organism evidence="3 4">
    <name type="scientific">Paenibacillus larvae subsp. larvae</name>
    <dbReference type="NCBI Taxonomy" id="147375"/>
    <lineage>
        <taxon>Bacteria</taxon>
        <taxon>Bacillati</taxon>
        <taxon>Bacillota</taxon>
        <taxon>Bacilli</taxon>
        <taxon>Bacillales</taxon>
        <taxon>Paenibacillaceae</taxon>
        <taxon>Paenibacillus</taxon>
    </lineage>
</organism>
<dbReference type="InterPro" id="IPR011055">
    <property type="entry name" value="Dup_hybrid_motif"/>
</dbReference>
<dbReference type="GeneID" id="64219918"/>
<dbReference type="Proteomes" id="UP000239833">
    <property type="component" value="Chromosome"/>
</dbReference>
<feature type="domain" description="M23ase beta-sheet core" evidence="2">
    <location>
        <begin position="204"/>
        <end position="297"/>
    </location>
</feature>